<dbReference type="Proteomes" id="UP000054047">
    <property type="component" value="Unassembled WGS sequence"/>
</dbReference>
<dbReference type="PANTHER" id="PTHR46238">
    <property type="entry name" value="REVERSE TRANSCRIPTASE DOMAIN-CONTAINING PROTEIN"/>
    <property type="match status" value="1"/>
</dbReference>
<feature type="transmembrane region" description="Helical" evidence="1">
    <location>
        <begin position="290"/>
        <end position="309"/>
    </location>
</feature>
<evidence type="ECO:0000313" key="3">
    <source>
        <dbReference type="Proteomes" id="UP000054047"/>
    </source>
</evidence>
<feature type="transmembrane region" description="Helical" evidence="1">
    <location>
        <begin position="207"/>
        <end position="224"/>
    </location>
</feature>
<protein>
    <recommendedName>
        <fullName evidence="4">7TM GPCR serpentine receptor class x (Srx) domain-containing protein</fullName>
    </recommendedName>
</protein>
<feature type="transmembrane region" description="Helical" evidence="1">
    <location>
        <begin position="254"/>
        <end position="270"/>
    </location>
</feature>
<proteinExistence type="predicted"/>
<keyword evidence="1" id="KW-0812">Transmembrane</keyword>
<dbReference type="SUPFAM" id="SSF81321">
    <property type="entry name" value="Family A G protein-coupled receptor-like"/>
    <property type="match status" value="1"/>
</dbReference>
<gene>
    <name evidence="2" type="ORF">ANCDUO_12521</name>
</gene>
<evidence type="ECO:0008006" key="4">
    <source>
        <dbReference type="Google" id="ProtNLM"/>
    </source>
</evidence>
<keyword evidence="1" id="KW-0472">Membrane</keyword>
<keyword evidence="1" id="KW-1133">Transmembrane helix</keyword>
<evidence type="ECO:0000313" key="2">
    <source>
        <dbReference type="EMBL" id="KIH57289.1"/>
    </source>
</evidence>
<sequence>MYGSECWPVSKMHERMLNTAEMRMPRWACGFTRRDEVRNEDIRTLMQTAPIQLKLREQRLRWFGHVMRRPPLHPTRQALEMEAILSDSEMNQLIVYRFIILLGICDIVEASVHCMTGFALIFQQFWSISLGNLLGSILVPAYFCCILTGLILSFVRFIQVVYPEYATVLFSSKRGKYWLIIVAAVFLPYFGLMFSPLSMCAFSLTSYTWEYDLGLPMAYFILYIDQYVKQTMIGVTCVLYVIIFVVLWRLVKSLSLPFSFTLTTLPYLINKNRKLFKGSVHNTSSHRERLIMYQTFFVTIYATMQNITYHNMWYVDEQW</sequence>
<dbReference type="Pfam" id="PF10321">
    <property type="entry name" value="7TM_GPCR_Srt"/>
    <property type="match status" value="1"/>
</dbReference>
<feature type="transmembrane region" description="Helical" evidence="1">
    <location>
        <begin position="177"/>
        <end position="195"/>
    </location>
</feature>
<dbReference type="EMBL" id="KN734551">
    <property type="protein sequence ID" value="KIH57289.1"/>
    <property type="molecule type" value="Genomic_DNA"/>
</dbReference>
<accession>A0A0C2GED1</accession>
<feature type="transmembrane region" description="Helical" evidence="1">
    <location>
        <begin position="133"/>
        <end position="157"/>
    </location>
</feature>
<dbReference type="PANTHER" id="PTHR46238:SF8">
    <property type="entry name" value="ENDONUCLEASE_EXONUCLEASE_PHOSPHATASE DOMAIN-CONTAINING PROTEIN"/>
    <property type="match status" value="1"/>
</dbReference>
<feature type="transmembrane region" description="Helical" evidence="1">
    <location>
        <begin position="98"/>
        <end position="121"/>
    </location>
</feature>
<dbReference type="AlphaFoldDB" id="A0A0C2GED1"/>
<evidence type="ECO:0000256" key="1">
    <source>
        <dbReference type="SAM" id="Phobius"/>
    </source>
</evidence>
<keyword evidence="3" id="KW-1185">Reference proteome</keyword>
<feature type="transmembrane region" description="Helical" evidence="1">
    <location>
        <begin position="231"/>
        <end position="248"/>
    </location>
</feature>
<dbReference type="InterPro" id="IPR019425">
    <property type="entry name" value="7TM_GPCR_serpentine_rcpt_Srt"/>
</dbReference>
<dbReference type="CDD" id="cd00637">
    <property type="entry name" value="7tm_classA_rhodopsin-like"/>
    <property type="match status" value="1"/>
</dbReference>
<organism evidence="2 3">
    <name type="scientific">Ancylostoma duodenale</name>
    <dbReference type="NCBI Taxonomy" id="51022"/>
    <lineage>
        <taxon>Eukaryota</taxon>
        <taxon>Metazoa</taxon>
        <taxon>Ecdysozoa</taxon>
        <taxon>Nematoda</taxon>
        <taxon>Chromadorea</taxon>
        <taxon>Rhabditida</taxon>
        <taxon>Rhabditina</taxon>
        <taxon>Rhabditomorpha</taxon>
        <taxon>Strongyloidea</taxon>
        <taxon>Ancylostomatidae</taxon>
        <taxon>Ancylostomatinae</taxon>
        <taxon>Ancylostoma</taxon>
    </lineage>
</organism>
<reference evidence="2 3" key="1">
    <citation type="submission" date="2013-12" db="EMBL/GenBank/DDBJ databases">
        <title>Draft genome of the parsitic nematode Ancylostoma duodenale.</title>
        <authorList>
            <person name="Mitreva M."/>
        </authorList>
    </citation>
    <scope>NUCLEOTIDE SEQUENCE [LARGE SCALE GENOMIC DNA]</scope>
    <source>
        <strain evidence="2 3">Zhejiang</strain>
    </source>
</reference>
<name>A0A0C2GED1_9BILA</name>
<dbReference type="OrthoDB" id="5846441at2759"/>